<comment type="caution">
    <text evidence="1">The sequence shown here is derived from an EMBL/GenBank/DDBJ whole genome shotgun (WGS) entry which is preliminary data.</text>
</comment>
<accession>A0ABR4N8Y9</accession>
<dbReference type="Proteomes" id="UP001527925">
    <property type="component" value="Unassembled WGS sequence"/>
</dbReference>
<dbReference type="SMART" id="SM00696">
    <property type="entry name" value="DM9"/>
    <property type="match status" value="2"/>
</dbReference>
<gene>
    <name evidence="1" type="ORF">HK105_204414</name>
</gene>
<proteinExistence type="predicted"/>
<reference evidence="1 2" key="1">
    <citation type="submission" date="2023-09" db="EMBL/GenBank/DDBJ databases">
        <title>Pangenome analysis of Batrachochytrium dendrobatidis and related Chytrids.</title>
        <authorList>
            <person name="Yacoub M.N."/>
            <person name="Stajich J.E."/>
            <person name="James T.Y."/>
        </authorList>
    </citation>
    <scope>NUCLEOTIDE SEQUENCE [LARGE SCALE GENOMIC DNA]</scope>
    <source>
        <strain evidence="1 2">JEL0888</strain>
    </source>
</reference>
<evidence type="ECO:0000313" key="2">
    <source>
        <dbReference type="Proteomes" id="UP001527925"/>
    </source>
</evidence>
<dbReference type="InterPro" id="IPR006616">
    <property type="entry name" value="DM9_repeat"/>
</dbReference>
<evidence type="ECO:0000313" key="1">
    <source>
        <dbReference type="EMBL" id="KAL2915990.1"/>
    </source>
</evidence>
<sequence length="166" mass="17651">MFGAQYAQPPQYGYPQPPVSWVPCNGNAIPPNAIQAGREADGKPLFVARASINGGVHIGKACQAWRTGANISFGGREVAMVGYEVLVGNPAAVRWVPQHSYVTPQRIPGMLVQGGHEPDGQPLFVARATYMGGVHPGKAGTHLKGAHIAYGGKEFHLLDYEVLVLV</sequence>
<dbReference type="PANTHER" id="PTHR31649">
    <property type="entry name" value="AGAP009604-PA"/>
    <property type="match status" value="1"/>
</dbReference>
<name>A0ABR4N8Y9_9FUNG</name>
<dbReference type="Pfam" id="PF11901">
    <property type="entry name" value="DM9"/>
    <property type="match status" value="1"/>
</dbReference>
<dbReference type="PANTHER" id="PTHR31649:SF1">
    <property type="entry name" value="FARNESOIC ACID O-METHYL TRANSFERASE DOMAIN-CONTAINING PROTEIN"/>
    <property type="match status" value="1"/>
</dbReference>
<keyword evidence="2" id="KW-1185">Reference proteome</keyword>
<dbReference type="EMBL" id="JADGIZ020000019">
    <property type="protein sequence ID" value="KAL2915990.1"/>
    <property type="molecule type" value="Genomic_DNA"/>
</dbReference>
<organism evidence="1 2">
    <name type="scientific">Polyrhizophydium stewartii</name>
    <dbReference type="NCBI Taxonomy" id="2732419"/>
    <lineage>
        <taxon>Eukaryota</taxon>
        <taxon>Fungi</taxon>
        <taxon>Fungi incertae sedis</taxon>
        <taxon>Chytridiomycota</taxon>
        <taxon>Chytridiomycota incertae sedis</taxon>
        <taxon>Chytridiomycetes</taxon>
        <taxon>Rhizophydiales</taxon>
        <taxon>Rhizophydiales incertae sedis</taxon>
        <taxon>Polyrhizophydium</taxon>
    </lineage>
</organism>
<protein>
    <submittedName>
        <fullName evidence="1">Uncharacterized protein</fullName>
    </submittedName>
</protein>